<protein>
    <submittedName>
        <fullName evidence="2">Uncharacterized protein</fullName>
    </submittedName>
</protein>
<feature type="transmembrane region" description="Helical" evidence="1">
    <location>
        <begin position="130"/>
        <end position="148"/>
    </location>
</feature>
<proteinExistence type="predicted"/>
<evidence type="ECO:0000313" key="3">
    <source>
        <dbReference type="Proteomes" id="UP000324800"/>
    </source>
</evidence>
<name>A0A5J4V957_9EUKA</name>
<dbReference type="AlphaFoldDB" id="A0A5J4V957"/>
<gene>
    <name evidence="2" type="ORF">EZS28_025442</name>
</gene>
<accession>A0A5J4V957</accession>
<dbReference type="EMBL" id="SNRW01008753">
    <property type="protein sequence ID" value="KAA6379033.1"/>
    <property type="molecule type" value="Genomic_DNA"/>
</dbReference>
<sequence>MYSLAKTIGENHGGIGPTVIDFARQYTFAPSLQNPPSVSTLFTLHNIGFPAEQLTDPLAAQFDAPVPAITDPLKDRVLPSALIRNPLFAAPLLLLKPIVKPYGFYSKLEVPRYMPHPAPLLLIRKPYEQLAVFGLICVIPLITPPLLMN</sequence>
<evidence type="ECO:0000313" key="2">
    <source>
        <dbReference type="EMBL" id="KAA6379033.1"/>
    </source>
</evidence>
<comment type="caution">
    <text evidence="2">The sequence shown here is derived from an EMBL/GenBank/DDBJ whole genome shotgun (WGS) entry which is preliminary data.</text>
</comment>
<evidence type="ECO:0000256" key="1">
    <source>
        <dbReference type="SAM" id="Phobius"/>
    </source>
</evidence>
<keyword evidence="1" id="KW-0812">Transmembrane</keyword>
<keyword evidence="1" id="KW-1133">Transmembrane helix</keyword>
<reference evidence="2 3" key="1">
    <citation type="submission" date="2019-03" db="EMBL/GenBank/DDBJ databases">
        <title>Single cell metagenomics reveals metabolic interactions within the superorganism composed of flagellate Streblomastix strix and complex community of Bacteroidetes bacteria on its surface.</title>
        <authorList>
            <person name="Treitli S.C."/>
            <person name="Kolisko M."/>
            <person name="Husnik F."/>
            <person name="Keeling P."/>
            <person name="Hampl V."/>
        </authorList>
    </citation>
    <scope>NUCLEOTIDE SEQUENCE [LARGE SCALE GENOMIC DNA]</scope>
    <source>
        <strain evidence="2">ST1C</strain>
    </source>
</reference>
<keyword evidence="1" id="KW-0472">Membrane</keyword>
<organism evidence="2 3">
    <name type="scientific">Streblomastix strix</name>
    <dbReference type="NCBI Taxonomy" id="222440"/>
    <lineage>
        <taxon>Eukaryota</taxon>
        <taxon>Metamonada</taxon>
        <taxon>Preaxostyla</taxon>
        <taxon>Oxymonadida</taxon>
        <taxon>Streblomastigidae</taxon>
        <taxon>Streblomastix</taxon>
    </lineage>
</organism>
<dbReference type="Proteomes" id="UP000324800">
    <property type="component" value="Unassembled WGS sequence"/>
</dbReference>